<dbReference type="EMBL" id="HACG01046049">
    <property type="protein sequence ID" value="CEK92914.1"/>
    <property type="molecule type" value="Transcribed_RNA"/>
</dbReference>
<dbReference type="AlphaFoldDB" id="A0A0B7BHU9"/>
<proteinExistence type="predicted"/>
<gene>
    <name evidence="1" type="primary">ORF190919</name>
    <name evidence="2" type="synonym">ORF190921</name>
</gene>
<sequence length="59" mass="6951">MAQHTDDQDSQPSHANIFRKCHIRHPDYARIHRGKMKKEDVSSYNSSQLRAQIHLTEHV</sequence>
<protein>
    <submittedName>
        <fullName evidence="1">Uncharacterized protein</fullName>
    </submittedName>
</protein>
<dbReference type="EMBL" id="HACG01046050">
    <property type="protein sequence ID" value="CEK92915.1"/>
    <property type="molecule type" value="Transcribed_RNA"/>
</dbReference>
<organism evidence="1">
    <name type="scientific">Arion vulgaris</name>
    <dbReference type="NCBI Taxonomy" id="1028688"/>
    <lineage>
        <taxon>Eukaryota</taxon>
        <taxon>Metazoa</taxon>
        <taxon>Spiralia</taxon>
        <taxon>Lophotrochozoa</taxon>
        <taxon>Mollusca</taxon>
        <taxon>Gastropoda</taxon>
        <taxon>Heterobranchia</taxon>
        <taxon>Euthyneura</taxon>
        <taxon>Panpulmonata</taxon>
        <taxon>Eupulmonata</taxon>
        <taxon>Stylommatophora</taxon>
        <taxon>Helicina</taxon>
        <taxon>Arionoidea</taxon>
        <taxon>Arionidae</taxon>
        <taxon>Arion</taxon>
    </lineage>
</organism>
<evidence type="ECO:0000313" key="1">
    <source>
        <dbReference type="EMBL" id="CEK92914.1"/>
    </source>
</evidence>
<name>A0A0B7BHU9_9EUPU</name>
<accession>A0A0B7BHU9</accession>
<evidence type="ECO:0000313" key="2">
    <source>
        <dbReference type="EMBL" id="CEK92915.1"/>
    </source>
</evidence>
<reference evidence="1" key="1">
    <citation type="submission" date="2014-12" db="EMBL/GenBank/DDBJ databases">
        <title>Insight into the proteome of Arion vulgaris.</title>
        <authorList>
            <person name="Aradska J."/>
            <person name="Bulat T."/>
            <person name="Smidak R."/>
            <person name="Sarate P."/>
            <person name="Gangsoo J."/>
            <person name="Sialana F."/>
            <person name="Bilban M."/>
            <person name="Lubec G."/>
        </authorList>
    </citation>
    <scope>NUCLEOTIDE SEQUENCE</scope>
    <source>
        <tissue evidence="1">Skin</tissue>
    </source>
</reference>